<dbReference type="AlphaFoldDB" id="A0A931IHK3"/>
<dbReference type="Proteomes" id="UP000655751">
    <property type="component" value="Unassembled WGS sequence"/>
</dbReference>
<reference evidence="1" key="1">
    <citation type="submission" date="2020-11" db="EMBL/GenBank/DDBJ databases">
        <title>Nocardia NEAU-351.nov., a novel actinomycete isolated from the cow dung.</title>
        <authorList>
            <person name="Zhang X."/>
        </authorList>
    </citation>
    <scope>NUCLEOTIDE SEQUENCE</scope>
    <source>
        <strain evidence="1">NEAU-351</strain>
    </source>
</reference>
<organism evidence="1 2">
    <name type="scientific">Nocardia bovistercoris</name>
    <dbReference type="NCBI Taxonomy" id="2785916"/>
    <lineage>
        <taxon>Bacteria</taxon>
        <taxon>Bacillati</taxon>
        <taxon>Actinomycetota</taxon>
        <taxon>Actinomycetes</taxon>
        <taxon>Mycobacteriales</taxon>
        <taxon>Nocardiaceae</taxon>
        <taxon>Nocardia</taxon>
    </lineage>
</organism>
<comment type="caution">
    <text evidence="1">The sequence shown here is derived from an EMBL/GenBank/DDBJ whole genome shotgun (WGS) entry which is preliminary data.</text>
</comment>
<keyword evidence="2" id="KW-1185">Reference proteome</keyword>
<dbReference type="RefSeq" id="WP_196154002.1">
    <property type="nucleotide sequence ID" value="NZ_JADMLG010000028.1"/>
</dbReference>
<accession>A0A931IHK3</accession>
<evidence type="ECO:0000313" key="1">
    <source>
        <dbReference type="EMBL" id="MBH0781719.1"/>
    </source>
</evidence>
<name>A0A931IHK3_9NOCA</name>
<dbReference type="EMBL" id="JADMLG010000028">
    <property type="protein sequence ID" value="MBH0781719.1"/>
    <property type="molecule type" value="Genomic_DNA"/>
</dbReference>
<gene>
    <name evidence="1" type="ORF">IT779_36140</name>
</gene>
<sequence>MARVGALRVRERSTAFGNIGATLNKVANTYDEEDRLYAEQLKNIW</sequence>
<protein>
    <submittedName>
        <fullName evidence="1">Uncharacterized protein</fullName>
    </submittedName>
</protein>
<proteinExistence type="predicted"/>
<evidence type="ECO:0000313" key="2">
    <source>
        <dbReference type="Proteomes" id="UP000655751"/>
    </source>
</evidence>